<evidence type="ECO:0000313" key="1">
    <source>
        <dbReference type="EMBL" id="CZR66351.1"/>
    </source>
</evidence>
<dbReference type="OrthoDB" id="9970474at2759"/>
<dbReference type="EMBL" id="FJOG01000036">
    <property type="protein sequence ID" value="CZR66351.1"/>
    <property type="molecule type" value="Genomic_DNA"/>
</dbReference>
<protein>
    <recommendedName>
        <fullName evidence="3">Acetoacetate decarboxylase</fullName>
    </recommendedName>
</protein>
<sequence length="301" mass="33689">MASSSHDSIPVLPAPWTLKGTVYIFMMYMTSKDAATLSANPEFIYSPLEAKSSFSKDKLIGGLSMVQLIKYSESPVGPYDEMVVIPGYFEYEIEVTAKDGKVKTEKRKNLRCTRVFVSQEKTCWNGRNNWNVPKHLAHFDFVDLPNGGTRIVVHPLLPDASGQERIKSSTPFFATTFKPVSYSPSFPSSTDWSKYIGWDLGLVQPPLLAGEGEELAGTDKWCKIAAVESSKKTSLGWFDLKQRSESAERDPLLGGDQIENEEQEFEGYANFWPGLGRWRIGIKMEDTVVDFPVGEHWGPPS</sequence>
<evidence type="ECO:0000313" key="2">
    <source>
        <dbReference type="Proteomes" id="UP000184330"/>
    </source>
</evidence>
<dbReference type="PANTHER" id="PTHR40518:SF1">
    <property type="entry name" value="ACETOACETATE DECARBOXYLASE"/>
    <property type="match status" value="1"/>
</dbReference>
<dbReference type="Gene3D" id="2.40.400.10">
    <property type="entry name" value="Acetoacetate decarboxylase-like"/>
    <property type="match status" value="1"/>
</dbReference>
<name>A0A1L7XMR7_9HELO</name>
<dbReference type="PANTHER" id="PTHR40518">
    <property type="entry name" value="ACETOACETATE DECARBOXYLASE"/>
    <property type="match status" value="1"/>
</dbReference>
<organism evidence="1 2">
    <name type="scientific">Phialocephala subalpina</name>
    <dbReference type="NCBI Taxonomy" id="576137"/>
    <lineage>
        <taxon>Eukaryota</taxon>
        <taxon>Fungi</taxon>
        <taxon>Dikarya</taxon>
        <taxon>Ascomycota</taxon>
        <taxon>Pezizomycotina</taxon>
        <taxon>Leotiomycetes</taxon>
        <taxon>Helotiales</taxon>
        <taxon>Mollisiaceae</taxon>
        <taxon>Phialocephala</taxon>
        <taxon>Phialocephala fortinii species complex</taxon>
    </lineage>
</organism>
<reference evidence="1 2" key="1">
    <citation type="submission" date="2016-03" db="EMBL/GenBank/DDBJ databases">
        <authorList>
            <person name="Ploux O."/>
        </authorList>
    </citation>
    <scope>NUCLEOTIDE SEQUENCE [LARGE SCALE GENOMIC DNA]</scope>
    <source>
        <strain evidence="1 2">UAMH 11012</strain>
    </source>
</reference>
<accession>A0A1L7XMR7</accession>
<evidence type="ECO:0008006" key="3">
    <source>
        <dbReference type="Google" id="ProtNLM"/>
    </source>
</evidence>
<dbReference type="SUPFAM" id="SSF160104">
    <property type="entry name" value="Acetoacetate decarboxylase-like"/>
    <property type="match status" value="1"/>
</dbReference>
<keyword evidence="2" id="KW-1185">Reference proteome</keyword>
<gene>
    <name evidence="1" type="ORF">PAC_16252</name>
</gene>
<dbReference type="InterPro" id="IPR023375">
    <property type="entry name" value="ADC_dom_sf"/>
</dbReference>
<proteinExistence type="predicted"/>
<dbReference type="AlphaFoldDB" id="A0A1L7XMR7"/>
<dbReference type="Proteomes" id="UP000184330">
    <property type="component" value="Unassembled WGS sequence"/>
</dbReference>